<evidence type="ECO:0000313" key="3">
    <source>
        <dbReference type="EMBL" id="KAB2570543.1"/>
    </source>
</evidence>
<organism evidence="3 4">
    <name type="scientific">Lasiodiplodia theobromae</name>
    <dbReference type="NCBI Taxonomy" id="45133"/>
    <lineage>
        <taxon>Eukaryota</taxon>
        <taxon>Fungi</taxon>
        <taxon>Dikarya</taxon>
        <taxon>Ascomycota</taxon>
        <taxon>Pezizomycotina</taxon>
        <taxon>Dothideomycetes</taxon>
        <taxon>Dothideomycetes incertae sedis</taxon>
        <taxon>Botryosphaeriales</taxon>
        <taxon>Botryosphaeriaceae</taxon>
        <taxon>Lasiodiplodia</taxon>
    </lineage>
</organism>
<dbReference type="SUPFAM" id="SSF56104">
    <property type="entry name" value="SAICAR synthase-like"/>
    <property type="match status" value="1"/>
</dbReference>
<evidence type="ECO:0000313" key="4">
    <source>
        <dbReference type="Proteomes" id="UP000325902"/>
    </source>
</evidence>
<protein>
    <submittedName>
        <fullName evidence="3">Putative phosphatidylinositol phosphate kinase</fullName>
    </submittedName>
</protein>
<keyword evidence="1" id="KW-0067">ATP-binding</keyword>
<dbReference type="PROSITE" id="PS51455">
    <property type="entry name" value="PIPK"/>
    <property type="match status" value="1"/>
</dbReference>
<proteinExistence type="predicted"/>
<dbReference type="PANTHER" id="PTHR23086:SF126">
    <property type="entry name" value="PIPK DOMAIN-CONTAINING PROTEIN"/>
    <property type="match status" value="1"/>
</dbReference>
<keyword evidence="4" id="KW-1185">Reference proteome</keyword>
<dbReference type="InterPro" id="IPR002498">
    <property type="entry name" value="PInositol-4-P-4/5-kinase_core"/>
</dbReference>
<reference evidence="3 4" key="1">
    <citation type="journal article" date="2019" name="Sci. Rep.">
        <title>A multi-omics analysis of the grapevine pathogen Lasiodiplodia theobromae reveals that temperature affects the expression of virulence- and pathogenicity-related genes.</title>
        <authorList>
            <person name="Felix C."/>
            <person name="Meneses R."/>
            <person name="Goncalves M.F.M."/>
            <person name="Tilleman L."/>
            <person name="Duarte A.S."/>
            <person name="Jorrin-Novo J.V."/>
            <person name="Van de Peer Y."/>
            <person name="Deforce D."/>
            <person name="Van Nieuwerburgh F."/>
            <person name="Esteves A.C."/>
            <person name="Alves A."/>
        </authorList>
    </citation>
    <scope>NUCLEOTIDE SEQUENCE [LARGE SCALE GENOMIC DNA]</scope>
    <source>
        <strain evidence="3 4">LA-SOL3</strain>
    </source>
</reference>
<dbReference type="SMART" id="SM00330">
    <property type="entry name" value="PIPKc"/>
    <property type="match status" value="1"/>
</dbReference>
<keyword evidence="1 3" id="KW-0418">Kinase</keyword>
<feature type="domain" description="PIPK" evidence="2">
    <location>
        <begin position="1"/>
        <end position="344"/>
    </location>
</feature>
<dbReference type="GO" id="GO:0005886">
    <property type="term" value="C:plasma membrane"/>
    <property type="evidence" value="ECO:0007669"/>
    <property type="project" value="TreeGrafter"/>
</dbReference>
<dbReference type="Gene3D" id="3.30.810.10">
    <property type="entry name" value="2-Layer Sandwich"/>
    <property type="match status" value="1"/>
</dbReference>
<dbReference type="InterPro" id="IPR027483">
    <property type="entry name" value="PInositol-4-P-4/5-kinase_C_sf"/>
</dbReference>
<gene>
    <name evidence="3" type="ORF">DBV05_g10788</name>
</gene>
<evidence type="ECO:0000259" key="2">
    <source>
        <dbReference type="PROSITE" id="PS51455"/>
    </source>
</evidence>
<dbReference type="PANTHER" id="PTHR23086">
    <property type="entry name" value="PHOSPHATIDYLINOSITOL-4-PHOSPHATE 5-KINASE"/>
    <property type="match status" value="1"/>
</dbReference>
<dbReference type="EMBL" id="VCHE01000132">
    <property type="protein sequence ID" value="KAB2570543.1"/>
    <property type="molecule type" value="Genomic_DNA"/>
</dbReference>
<dbReference type="Pfam" id="PF01504">
    <property type="entry name" value="PIP5K"/>
    <property type="match status" value="1"/>
</dbReference>
<accession>A0A5N5CYW2</accession>
<dbReference type="Gene3D" id="3.30.800.10">
    <property type="entry name" value="Phosphatidylinositol Phosphate Kinase II Beta"/>
    <property type="match status" value="1"/>
</dbReference>
<keyword evidence="1" id="KW-0547">Nucleotide-binding</keyword>
<dbReference type="AlphaFoldDB" id="A0A5N5CYW2"/>
<evidence type="ECO:0000256" key="1">
    <source>
        <dbReference type="PROSITE-ProRule" id="PRU00781"/>
    </source>
</evidence>
<dbReference type="Proteomes" id="UP000325902">
    <property type="component" value="Unassembled WGS sequence"/>
</dbReference>
<dbReference type="InterPro" id="IPR027484">
    <property type="entry name" value="PInositol-4-P-5-kinase_N"/>
</dbReference>
<dbReference type="OrthoDB" id="70770at2759"/>
<dbReference type="InterPro" id="IPR023610">
    <property type="entry name" value="PInositol-4/5-P-5/4-kinase"/>
</dbReference>
<name>A0A5N5CYW2_9PEZI</name>
<dbReference type="GO" id="GO:0016308">
    <property type="term" value="F:1-phosphatidylinositol-4-phosphate 5-kinase activity"/>
    <property type="evidence" value="ECO:0007669"/>
    <property type="project" value="TreeGrafter"/>
</dbReference>
<sequence length="347" mass="40086">MGLRTNRISRSILRAVFDPQTSSDAAKPSLLARILAFFALFQLVVKPFRPADFRKLRNDAWQLDDDEYRESFRLANRRGAALKPVGDLGYSGSTFFTTPNDKFLIKSLPRRFEHTFFSRDLIDPYIQHMHAFPNSLIVRITDFLEAIGPSIGASVLGTAPAHHVVMENVLYGKDHDEQKDRWETFDLKPASYFYPERDIADGHLAPESVKERLVDTFPDKIRVAPEQRDDLLNALKKDTDLLCSANAVDYSLFLVRYPAEPERHVPFVKARNSQWRHGVRSTDGKWMYRAVLLDFFWAKHKTQPKMMTKLVKSFNFFAKKGPMSITTSPGEYRERFLNMVKGYIEDQ</sequence>
<comment type="caution">
    <text evidence="3">The sequence shown here is derived from an EMBL/GenBank/DDBJ whole genome shotgun (WGS) entry which is preliminary data.</text>
</comment>
<dbReference type="GO" id="GO:0005524">
    <property type="term" value="F:ATP binding"/>
    <property type="evidence" value="ECO:0007669"/>
    <property type="project" value="UniProtKB-UniRule"/>
</dbReference>
<keyword evidence="1" id="KW-0808">Transferase</keyword>
<dbReference type="GO" id="GO:0046854">
    <property type="term" value="P:phosphatidylinositol phosphate biosynthetic process"/>
    <property type="evidence" value="ECO:0007669"/>
    <property type="project" value="TreeGrafter"/>
</dbReference>